<comment type="caution">
    <text evidence="1">The sequence shown here is derived from an EMBL/GenBank/DDBJ whole genome shotgun (WGS) entry which is preliminary data.</text>
</comment>
<reference evidence="1 2" key="1">
    <citation type="submission" date="2015-12" db="EMBL/GenBank/DDBJ databases">
        <title>Draft genome sequence of Moniliophthora roreri, the causal agent of frosty pod rot of cacao.</title>
        <authorList>
            <person name="Aime M.C."/>
            <person name="Diaz-Valderrama J.R."/>
            <person name="Kijpornyongpan T."/>
            <person name="Phillips-Mora W."/>
        </authorList>
    </citation>
    <scope>NUCLEOTIDE SEQUENCE [LARGE SCALE GENOMIC DNA]</scope>
    <source>
        <strain evidence="1 2">MCA 2952</strain>
    </source>
</reference>
<evidence type="ECO:0000313" key="1">
    <source>
        <dbReference type="EMBL" id="KTB32212.1"/>
    </source>
</evidence>
<protein>
    <submittedName>
        <fullName evidence="1">Uncharacterized protein</fullName>
    </submittedName>
</protein>
<name>A0A0W0F7J3_MONRR</name>
<gene>
    <name evidence="1" type="ORF">WG66_15215</name>
</gene>
<sequence length="221" mass="25185">MSTRIIPSKQRKNVLLDSESRFSTIQGLSQRWWIPSSNNETRRTFKTSTRRLADPDPVTPAFVFPPDELLKSLELTAKTQLPPIPPGEDKEVFWRAYLLANQIILYLGARPPAEAEAFASVLQAASVAPDSAVARGRSALARVSRMIVASMDYLPNDSKLRTEYADVVEAYERFAFIVESYQHKEQEGDFDLDEWSRFFNGLRTDLIQFAVKIGKVVERWE</sequence>
<dbReference type="EMBL" id="LATX01002245">
    <property type="protein sequence ID" value="KTB32212.1"/>
    <property type="molecule type" value="Genomic_DNA"/>
</dbReference>
<accession>A0A0W0F7J3</accession>
<dbReference type="Proteomes" id="UP000054988">
    <property type="component" value="Unassembled WGS sequence"/>
</dbReference>
<proteinExistence type="predicted"/>
<evidence type="ECO:0000313" key="2">
    <source>
        <dbReference type="Proteomes" id="UP000054988"/>
    </source>
</evidence>
<dbReference type="AlphaFoldDB" id="A0A0W0F7J3"/>
<organism evidence="1 2">
    <name type="scientific">Moniliophthora roreri</name>
    <name type="common">Frosty pod rot fungus</name>
    <name type="synonym">Monilia roreri</name>
    <dbReference type="NCBI Taxonomy" id="221103"/>
    <lineage>
        <taxon>Eukaryota</taxon>
        <taxon>Fungi</taxon>
        <taxon>Dikarya</taxon>
        <taxon>Basidiomycota</taxon>
        <taxon>Agaricomycotina</taxon>
        <taxon>Agaricomycetes</taxon>
        <taxon>Agaricomycetidae</taxon>
        <taxon>Agaricales</taxon>
        <taxon>Marasmiineae</taxon>
        <taxon>Marasmiaceae</taxon>
        <taxon>Moniliophthora</taxon>
    </lineage>
</organism>